<sequence>MYDFTTFCFRSQGSSTRPQRNIGGVGSEPMFLQYRSRSSCALPLRFYHSVISEETGSNKHLSDTNSETITSGHCGPIFLQGVFILLLVLRNTKAEV</sequence>
<dbReference type="Proteomes" id="UP000499080">
    <property type="component" value="Unassembled WGS sequence"/>
</dbReference>
<proteinExistence type="predicted"/>
<evidence type="ECO:0000313" key="2">
    <source>
        <dbReference type="Proteomes" id="UP000499080"/>
    </source>
</evidence>
<keyword evidence="2" id="KW-1185">Reference proteome</keyword>
<organism evidence="1 2">
    <name type="scientific">Araneus ventricosus</name>
    <name type="common">Orbweaver spider</name>
    <name type="synonym">Epeira ventricosa</name>
    <dbReference type="NCBI Taxonomy" id="182803"/>
    <lineage>
        <taxon>Eukaryota</taxon>
        <taxon>Metazoa</taxon>
        <taxon>Ecdysozoa</taxon>
        <taxon>Arthropoda</taxon>
        <taxon>Chelicerata</taxon>
        <taxon>Arachnida</taxon>
        <taxon>Araneae</taxon>
        <taxon>Araneomorphae</taxon>
        <taxon>Entelegynae</taxon>
        <taxon>Araneoidea</taxon>
        <taxon>Araneidae</taxon>
        <taxon>Araneus</taxon>
    </lineage>
</organism>
<comment type="caution">
    <text evidence="1">The sequence shown here is derived from an EMBL/GenBank/DDBJ whole genome shotgun (WGS) entry which is preliminary data.</text>
</comment>
<gene>
    <name evidence="1" type="ORF">AVEN_6565_1</name>
</gene>
<protein>
    <submittedName>
        <fullName evidence="1">Uncharacterized protein</fullName>
    </submittedName>
</protein>
<evidence type="ECO:0000313" key="1">
    <source>
        <dbReference type="EMBL" id="GBN04534.1"/>
    </source>
</evidence>
<reference evidence="1 2" key="1">
    <citation type="journal article" date="2019" name="Sci. Rep.">
        <title>Orb-weaving spider Araneus ventricosus genome elucidates the spidroin gene catalogue.</title>
        <authorList>
            <person name="Kono N."/>
            <person name="Nakamura H."/>
            <person name="Ohtoshi R."/>
            <person name="Moran D.A.P."/>
            <person name="Shinohara A."/>
            <person name="Yoshida Y."/>
            <person name="Fujiwara M."/>
            <person name="Mori M."/>
            <person name="Tomita M."/>
            <person name="Arakawa K."/>
        </authorList>
    </citation>
    <scope>NUCLEOTIDE SEQUENCE [LARGE SCALE GENOMIC DNA]</scope>
</reference>
<dbReference type="EMBL" id="BGPR01195938">
    <property type="protein sequence ID" value="GBN04534.1"/>
    <property type="molecule type" value="Genomic_DNA"/>
</dbReference>
<name>A0A4Y2KPJ8_ARAVE</name>
<dbReference type="AlphaFoldDB" id="A0A4Y2KPJ8"/>
<accession>A0A4Y2KPJ8</accession>